<dbReference type="PANTHER" id="PTHR43306:SF1">
    <property type="entry name" value="7,8-DIHYDRO-6-HYDROXYMETHYLPTERIN DIMETHYLTRANSFERASE"/>
    <property type="match status" value="1"/>
</dbReference>
<gene>
    <name evidence="1" type="ORF">B1B_17916</name>
</gene>
<comment type="caution">
    <text evidence="1">The sequence shown here is derived from an EMBL/GenBank/DDBJ whole genome shotgun (WGS) entry which is preliminary data.</text>
</comment>
<accession>T0YJ34</accession>
<reference evidence="1" key="1">
    <citation type="submission" date="2013-08" db="EMBL/GenBank/DDBJ databases">
        <authorList>
            <person name="Mendez C."/>
            <person name="Richter M."/>
            <person name="Ferrer M."/>
            <person name="Sanchez J."/>
        </authorList>
    </citation>
    <scope>NUCLEOTIDE SEQUENCE</scope>
</reference>
<dbReference type="InterPro" id="IPR034474">
    <property type="entry name" value="Methyltransferase_Class_D"/>
</dbReference>
<dbReference type="EMBL" id="AUZY01011974">
    <property type="protein sequence ID" value="EQD31937.1"/>
    <property type="molecule type" value="Genomic_DNA"/>
</dbReference>
<dbReference type="AlphaFoldDB" id="T0YJ34"/>
<evidence type="ECO:0000313" key="1">
    <source>
        <dbReference type="EMBL" id="EQD31937.1"/>
    </source>
</evidence>
<reference evidence="1" key="2">
    <citation type="journal article" date="2014" name="ISME J.">
        <title>Microbial stratification in low pH oxic and suboxic macroscopic growths along an acid mine drainage.</title>
        <authorList>
            <person name="Mendez-Garcia C."/>
            <person name="Mesa V."/>
            <person name="Sprenger R.R."/>
            <person name="Richter M."/>
            <person name="Diez M.S."/>
            <person name="Solano J."/>
            <person name="Bargiela R."/>
            <person name="Golyshina O.V."/>
            <person name="Manteca A."/>
            <person name="Ramos J.L."/>
            <person name="Gallego J.R."/>
            <person name="Llorente I."/>
            <person name="Martins Dos Santos V.A."/>
            <person name="Jensen O.N."/>
            <person name="Pelaez A.I."/>
            <person name="Sanchez J."/>
            <person name="Ferrer M."/>
        </authorList>
    </citation>
    <scope>NUCLEOTIDE SEQUENCE</scope>
</reference>
<organism evidence="1">
    <name type="scientific">mine drainage metagenome</name>
    <dbReference type="NCBI Taxonomy" id="410659"/>
    <lineage>
        <taxon>unclassified sequences</taxon>
        <taxon>metagenomes</taxon>
        <taxon>ecological metagenomes</taxon>
    </lineage>
</organism>
<name>T0YJ34_9ZZZZ</name>
<proteinExistence type="predicted"/>
<protein>
    <submittedName>
        <fullName evidence="1">Radical SAM domain protein</fullName>
    </submittedName>
</protein>
<dbReference type="PANTHER" id="PTHR43306">
    <property type="entry name" value="7,8-DIHYDRO-6-HYDROXYMETHYLPTERIN DIMETHYLTRANSFERASE"/>
    <property type="match status" value="1"/>
</dbReference>
<feature type="non-terminal residue" evidence="1">
    <location>
        <position position="107"/>
    </location>
</feature>
<sequence>MPSRLRERQRISIPGAIKLIEEQTNGVISKEDWFSVPYIGGINKFIESLTGEYKYDMSIHFACGAGSYIFRDRNNKIVPLTRFVDAEGLIGHLQKAIYEMDGKGRIV</sequence>